<dbReference type="AlphaFoldDB" id="A0A562T6R6"/>
<keyword evidence="3" id="KW-1185">Reference proteome</keyword>
<gene>
    <name evidence="2" type="ORF">LX66_3034</name>
</gene>
<feature type="transmembrane region" description="Helical" evidence="1">
    <location>
        <begin position="6"/>
        <end position="25"/>
    </location>
</feature>
<dbReference type="InterPro" id="IPR019587">
    <property type="entry name" value="Polyketide_cyclase/dehydratase"/>
</dbReference>
<evidence type="ECO:0000313" key="3">
    <source>
        <dbReference type="Proteomes" id="UP000316778"/>
    </source>
</evidence>
<dbReference type="InterPro" id="IPR023393">
    <property type="entry name" value="START-like_dom_sf"/>
</dbReference>
<dbReference type="OrthoDB" id="9807923at2"/>
<dbReference type="CDD" id="cd07818">
    <property type="entry name" value="SRPBCC_1"/>
    <property type="match status" value="1"/>
</dbReference>
<dbReference type="Proteomes" id="UP000316778">
    <property type="component" value="Unassembled WGS sequence"/>
</dbReference>
<organism evidence="2 3">
    <name type="scientific">Chitinophaga japonensis</name>
    <name type="common">Flexibacter japonensis</name>
    <dbReference type="NCBI Taxonomy" id="104662"/>
    <lineage>
        <taxon>Bacteria</taxon>
        <taxon>Pseudomonadati</taxon>
        <taxon>Bacteroidota</taxon>
        <taxon>Chitinophagia</taxon>
        <taxon>Chitinophagales</taxon>
        <taxon>Chitinophagaceae</taxon>
        <taxon>Chitinophaga</taxon>
    </lineage>
</organism>
<keyword evidence="1" id="KW-0812">Transmembrane</keyword>
<proteinExistence type="predicted"/>
<reference evidence="2 3" key="1">
    <citation type="journal article" date="2013" name="Stand. Genomic Sci.">
        <title>Genomic Encyclopedia of Type Strains, Phase I: The one thousand microbial genomes (KMG-I) project.</title>
        <authorList>
            <person name="Kyrpides N.C."/>
            <person name="Woyke T."/>
            <person name="Eisen J.A."/>
            <person name="Garrity G."/>
            <person name="Lilburn T.G."/>
            <person name="Beck B.J."/>
            <person name="Whitman W.B."/>
            <person name="Hugenholtz P."/>
            <person name="Klenk H.P."/>
        </authorList>
    </citation>
    <scope>NUCLEOTIDE SEQUENCE [LARGE SCALE GENOMIC DNA]</scope>
    <source>
        <strain evidence="2 3">DSM 13484</strain>
    </source>
</reference>
<dbReference type="Gene3D" id="3.30.530.20">
    <property type="match status" value="1"/>
</dbReference>
<protein>
    <submittedName>
        <fullName evidence="2">Polyketide cyclase/dehydrase/lipid transport protein</fullName>
    </submittedName>
</protein>
<sequence length="176" mass="20412">MQVLYIILGALAMLILGLFVFSLYLPSRLKIERALLMVARPEVIFREVDTIRNWERWSPWHQLDPAMKIVYGEKESGAGASYSWESKKRNVGRGSLIITESRPYEYIALHINFMEQGASKGYFRFEPAGDRTRVTWGMEVAIGQHPARKFMGLMMDKWIGRDFERGLHKLEEASRV</sequence>
<evidence type="ECO:0000313" key="2">
    <source>
        <dbReference type="EMBL" id="TWI88944.1"/>
    </source>
</evidence>
<dbReference type="Pfam" id="PF10604">
    <property type="entry name" value="Polyketide_cyc2"/>
    <property type="match status" value="1"/>
</dbReference>
<dbReference type="RefSeq" id="WP_145714907.1">
    <property type="nucleotide sequence ID" value="NZ_BAAAFY010000001.1"/>
</dbReference>
<dbReference type="EMBL" id="VLLG01000003">
    <property type="protein sequence ID" value="TWI88944.1"/>
    <property type="molecule type" value="Genomic_DNA"/>
</dbReference>
<accession>A0A562T6R6</accession>
<keyword evidence="1" id="KW-0472">Membrane</keyword>
<keyword evidence="1" id="KW-1133">Transmembrane helix</keyword>
<comment type="caution">
    <text evidence="2">The sequence shown here is derived from an EMBL/GenBank/DDBJ whole genome shotgun (WGS) entry which is preliminary data.</text>
</comment>
<evidence type="ECO:0000256" key="1">
    <source>
        <dbReference type="SAM" id="Phobius"/>
    </source>
</evidence>
<name>A0A562T6R6_CHIJA</name>
<dbReference type="SUPFAM" id="SSF55961">
    <property type="entry name" value="Bet v1-like"/>
    <property type="match status" value="1"/>
</dbReference>